<reference evidence="2 3" key="1">
    <citation type="journal article" date="2022" name="DNA Res.">
        <title>Genome analysis of five recently described species of the CUG-Ser clade uncovers Candida theae as a new hybrid lineage with pathogenic potential in the Candida parapsilosis species complex.</title>
        <authorList>
            <person name="Mixao V."/>
            <person name="Del Olmo V."/>
            <person name="Hegedusova E."/>
            <person name="Saus E."/>
            <person name="Pryszcz L."/>
            <person name="Cillingova A."/>
            <person name="Nosek J."/>
            <person name="Gabaldon T."/>
        </authorList>
    </citation>
    <scope>NUCLEOTIDE SEQUENCE [LARGE SCALE GENOMIC DNA]</scope>
    <source>
        <strain evidence="2 3">CBS 12239</strain>
    </source>
</reference>
<evidence type="ECO:0000259" key="1">
    <source>
        <dbReference type="Pfam" id="PF09350"/>
    </source>
</evidence>
<sequence length="443" mass="51154">MLRAVQHYTKVVCQTRPYLKRFNSTRIPDQGDEGSSAMSERMKQILEERITNTSSNTAQIRQMNPHVNSILTEYDYGNPEKQNVDHANAYIKSEPLLAHNKHARDIYYSKPWTGTESKYDANLRMILDSTPKPVNDPMATFQPKRKISVGDKLANARDGSLDYKINRDPVDKEKAKFREIYKEKLLGPSMLLTNSSSVDFVNSLAGNRINAVIDQQTGKFKSPEMENVRGKPLTSEHLKNCTDTNYFMNQILTKQEVLPPWIETQQNINKSIEQFRDDLDQLWFKWIVNDSVMKGIVNRATTVDQVLDEYEKNIEKITFEDNKLAETDLAYVQAKVDLLNSEVRHYNLQCPSVSGHKLKLDQEREINQSYWRSLEKFPTMIEKWFKLHKEGRKSKLVENPGAGTSKFFKALKIGGSPDIHENRNIDTSLNIWQAVKDVFKMAK</sequence>
<dbReference type="EMBL" id="JAIHNG010000108">
    <property type="protein sequence ID" value="KAI5959253.1"/>
    <property type="molecule type" value="Genomic_DNA"/>
</dbReference>
<dbReference type="InterPro" id="IPR018961">
    <property type="entry name" value="DnaJ_homolog_subfam-C_membr-28"/>
</dbReference>
<evidence type="ECO:0000313" key="2">
    <source>
        <dbReference type="EMBL" id="KAI5959253.1"/>
    </source>
</evidence>
<proteinExistence type="predicted"/>
<feature type="domain" description="DnaJ homologue subfamily C member 28 conserved" evidence="1">
    <location>
        <begin position="204"/>
        <end position="276"/>
    </location>
</feature>
<dbReference type="GeneID" id="76150250"/>
<organism evidence="2 3">
    <name type="scientific">Candida theae</name>
    <dbReference type="NCBI Taxonomy" id="1198502"/>
    <lineage>
        <taxon>Eukaryota</taxon>
        <taxon>Fungi</taxon>
        <taxon>Dikarya</taxon>
        <taxon>Ascomycota</taxon>
        <taxon>Saccharomycotina</taxon>
        <taxon>Pichiomycetes</taxon>
        <taxon>Debaryomycetaceae</taxon>
        <taxon>Candida/Lodderomyces clade</taxon>
        <taxon>Candida</taxon>
    </lineage>
</organism>
<gene>
    <name evidence="2" type="ORF">KGF57_002191</name>
</gene>
<dbReference type="PANTHER" id="PTHR39394">
    <property type="entry name" value="YALI0E31793P"/>
    <property type="match status" value="1"/>
</dbReference>
<dbReference type="PANTHER" id="PTHR39394:SF1">
    <property type="entry name" value="DNAJ HOMOLOGUE SUBFAMILY C MEMBER 28 CONSERVED DOMAIN-CONTAINING PROTEIN"/>
    <property type="match status" value="1"/>
</dbReference>
<dbReference type="Proteomes" id="UP001204833">
    <property type="component" value="Unassembled WGS sequence"/>
</dbReference>
<comment type="caution">
    <text evidence="2">The sequence shown here is derived from an EMBL/GenBank/DDBJ whole genome shotgun (WGS) entry which is preliminary data.</text>
</comment>
<keyword evidence="3" id="KW-1185">Reference proteome</keyword>
<evidence type="ECO:0000313" key="3">
    <source>
        <dbReference type="Proteomes" id="UP001204833"/>
    </source>
</evidence>
<dbReference type="RefSeq" id="XP_051609346.1">
    <property type="nucleotide sequence ID" value="XM_051751478.1"/>
</dbReference>
<protein>
    <recommendedName>
        <fullName evidence="1">DnaJ homologue subfamily C member 28 conserved domain-containing protein</fullName>
    </recommendedName>
</protein>
<accession>A0AAD5FZ92</accession>
<dbReference type="AlphaFoldDB" id="A0AAD5FZ92"/>
<name>A0AAD5FZ92_9ASCO</name>
<dbReference type="Pfam" id="PF09350">
    <property type="entry name" value="DJC28_CD"/>
    <property type="match status" value="1"/>
</dbReference>